<dbReference type="PROSITE" id="PS50048">
    <property type="entry name" value="ZN2_CY6_FUNGAL_2"/>
    <property type="match status" value="1"/>
</dbReference>
<dbReference type="PROSITE" id="PS00463">
    <property type="entry name" value="ZN2_CY6_FUNGAL_1"/>
    <property type="match status" value="1"/>
</dbReference>
<organism evidence="3 4">
    <name type="scientific">Diutina rugosa</name>
    <name type="common">Yeast</name>
    <name type="synonym">Candida rugosa</name>
    <dbReference type="NCBI Taxonomy" id="5481"/>
    <lineage>
        <taxon>Eukaryota</taxon>
        <taxon>Fungi</taxon>
        <taxon>Dikarya</taxon>
        <taxon>Ascomycota</taxon>
        <taxon>Saccharomycotina</taxon>
        <taxon>Pichiomycetes</taxon>
        <taxon>Debaryomycetaceae</taxon>
        <taxon>Diutina</taxon>
    </lineage>
</organism>
<feature type="compositionally biased region" description="Low complexity" evidence="1">
    <location>
        <begin position="44"/>
        <end position="60"/>
    </location>
</feature>
<dbReference type="OrthoDB" id="3251668at2759"/>
<evidence type="ECO:0000313" key="3">
    <source>
        <dbReference type="EMBL" id="KAA8907093.1"/>
    </source>
</evidence>
<feature type="region of interest" description="Disordered" evidence="1">
    <location>
        <begin position="220"/>
        <end position="314"/>
    </location>
</feature>
<dbReference type="InterPro" id="IPR001138">
    <property type="entry name" value="Zn2Cys6_DnaBD"/>
</dbReference>
<accession>A0A642V1S4</accession>
<dbReference type="GO" id="GO:0000981">
    <property type="term" value="F:DNA-binding transcription factor activity, RNA polymerase II-specific"/>
    <property type="evidence" value="ECO:0007669"/>
    <property type="project" value="InterPro"/>
</dbReference>
<sequence length="623" mass="67484">MNSPPSFDDDNTLKLNLPFNDQCYQYENSMPFNPMPPRPIQGRQQSNQPSTTTSPAQSSAVPPPPGAVDPMHDYSMQNSSHYSIFSNQVAMNSAGSLNHSMYQLDDQSSTDLVHEYSMNPVPSGDLIYQIHDYELTASVESLPSVPAPPPQSLSQMSQAASAPSLVESHFTHPLYVHQAAADYQMNHPEGQLMPAGELPPFTPTVNDYEFGAHPFPHEHHAQHYHQHHHHHQHQQPPLQTEQEIPPNAPPQGTFTHHQPLPVNPPPPRGAHTTPPSQRISKKHSSSRLNVLSTKKNLVVSTSTPLSTESSPGFGVSPLCNKYRGLDIHQQQLPSQPSLTGLHSVSNASSVASSYEAPPMPPQQLGGMMPPMNVFRQDSESSLSSAAGSYYDSSATQGVAQASGAMTPPSTSTPPRRKFSSLSEVSAQKVKNLSRKQQESVGMLGPSSLPPSIPVPPAPMGANPNPAPVTASSLVMTPTAPAAPPPIMMHANNSSSSVLSNGSTGSDLGAAVNQAIMSSGGKTKKHTRRRLLPRSKNGCWICRIKHLKCDELRPSCSSCARFGIDCDYSSEKPDYVTDKELRREKLTSISALRKQKQSQTPAKPKRKEPAPYTDVAVDPVQGYF</sequence>
<feature type="domain" description="Zn(2)-C6 fungal-type" evidence="2">
    <location>
        <begin position="537"/>
        <end position="567"/>
    </location>
</feature>
<dbReference type="InterPro" id="IPR052400">
    <property type="entry name" value="Zn2-C6_fungal_TF"/>
</dbReference>
<dbReference type="Gene3D" id="4.10.240.10">
    <property type="entry name" value="Zn(2)-C6 fungal-type DNA-binding domain"/>
    <property type="match status" value="1"/>
</dbReference>
<dbReference type="RefSeq" id="XP_034014444.1">
    <property type="nucleotide sequence ID" value="XM_034159062.1"/>
</dbReference>
<reference evidence="3 4" key="1">
    <citation type="submission" date="2019-07" db="EMBL/GenBank/DDBJ databases">
        <title>Genome assembly of two rare yeast pathogens: Diutina rugosa and Trichomonascus ciferrii.</title>
        <authorList>
            <person name="Mixao V."/>
            <person name="Saus E."/>
            <person name="Hansen A."/>
            <person name="Lass-Flor C."/>
            <person name="Gabaldon T."/>
        </authorList>
    </citation>
    <scope>NUCLEOTIDE SEQUENCE [LARGE SCALE GENOMIC DNA]</scope>
    <source>
        <strain evidence="3 4">CBS 613</strain>
    </source>
</reference>
<dbReference type="Proteomes" id="UP000449547">
    <property type="component" value="Unassembled WGS sequence"/>
</dbReference>
<feature type="compositionally biased region" description="Polar residues" evidence="1">
    <location>
        <begin position="419"/>
        <end position="430"/>
    </location>
</feature>
<feature type="compositionally biased region" description="Polar residues" evidence="1">
    <location>
        <begin position="286"/>
        <end position="295"/>
    </location>
</feature>
<evidence type="ECO:0000313" key="4">
    <source>
        <dbReference type="Proteomes" id="UP000449547"/>
    </source>
</evidence>
<protein>
    <recommendedName>
        <fullName evidence="2">Zn(2)-C6 fungal-type domain-containing protein</fullName>
    </recommendedName>
</protein>
<evidence type="ECO:0000256" key="1">
    <source>
        <dbReference type="SAM" id="MobiDB-lite"/>
    </source>
</evidence>
<feature type="compositionally biased region" description="Low complexity" evidence="1">
    <location>
        <begin position="297"/>
        <end position="311"/>
    </location>
</feature>
<dbReference type="CDD" id="cd00067">
    <property type="entry name" value="GAL4"/>
    <property type="match status" value="1"/>
</dbReference>
<feature type="compositionally biased region" description="Basic residues" evidence="1">
    <location>
        <begin position="222"/>
        <end position="233"/>
    </location>
</feature>
<dbReference type="GO" id="GO:0008270">
    <property type="term" value="F:zinc ion binding"/>
    <property type="evidence" value="ECO:0007669"/>
    <property type="project" value="InterPro"/>
</dbReference>
<evidence type="ECO:0000259" key="2">
    <source>
        <dbReference type="PROSITE" id="PS50048"/>
    </source>
</evidence>
<dbReference type="AlphaFoldDB" id="A0A642V1S4"/>
<dbReference type="EMBL" id="SWFT01000027">
    <property type="protein sequence ID" value="KAA8907093.1"/>
    <property type="molecule type" value="Genomic_DNA"/>
</dbReference>
<keyword evidence="4" id="KW-1185">Reference proteome</keyword>
<comment type="caution">
    <text evidence="3">The sequence shown here is derived from an EMBL/GenBank/DDBJ whole genome shotgun (WGS) entry which is preliminary data.</text>
</comment>
<name>A0A642V1S4_DIURU</name>
<dbReference type="SMART" id="SM00066">
    <property type="entry name" value="GAL4"/>
    <property type="match status" value="1"/>
</dbReference>
<dbReference type="PANTHER" id="PTHR47657">
    <property type="entry name" value="STEROL REGULATORY ELEMENT-BINDING PROTEIN ECM22"/>
    <property type="match status" value="1"/>
</dbReference>
<proteinExistence type="predicted"/>
<dbReference type="PANTHER" id="PTHR47657:SF7">
    <property type="entry name" value="STEROL REGULATORY ELEMENT-BINDING PROTEIN ECM22"/>
    <property type="match status" value="1"/>
</dbReference>
<dbReference type="VEuPathDB" id="FungiDB:DIURU_000777"/>
<dbReference type="InterPro" id="IPR036864">
    <property type="entry name" value="Zn2-C6_fun-type_DNA-bd_sf"/>
</dbReference>
<feature type="region of interest" description="Disordered" evidence="1">
    <location>
        <begin position="399"/>
        <end position="449"/>
    </location>
</feature>
<dbReference type="GeneID" id="54779430"/>
<dbReference type="Pfam" id="PF00172">
    <property type="entry name" value="Zn_clus"/>
    <property type="match status" value="1"/>
</dbReference>
<feature type="region of interest" description="Disordered" evidence="1">
    <location>
        <begin position="25"/>
        <end position="75"/>
    </location>
</feature>
<gene>
    <name evidence="3" type="ORF">DIURU_000777</name>
</gene>
<dbReference type="SUPFAM" id="SSF57701">
    <property type="entry name" value="Zn2/Cys6 DNA-binding domain"/>
    <property type="match status" value="1"/>
</dbReference>
<feature type="region of interest" description="Disordered" evidence="1">
    <location>
        <begin position="587"/>
        <end position="623"/>
    </location>
</feature>